<dbReference type="Proteomes" id="UP001279410">
    <property type="component" value="Unassembled WGS sequence"/>
</dbReference>
<dbReference type="GO" id="GO:0016020">
    <property type="term" value="C:membrane"/>
    <property type="evidence" value="ECO:0007669"/>
    <property type="project" value="InterPro"/>
</dbReference>
<sequence length="91" mass="10924">MLGWFDFIIISDNFRENDVKLAKEIQKMEKKFYFVRSKIDHNLRDAERSQREFNTERTLLEIREDCIQGGKTNSQMLPIEQKIKVSDEDII</sequence>
<proteinExistence type="inferred from homology"/>
<dbReference type="PANTHER" id="PTHR32341">
    <property type="entry name" value="INTERFERON-INDUCIBLE GTPASE"/>
    <property type="match status" value="1"/>
</dbReference>
<dbReference type="Gene3D" id="3.40.50.300">
    <property type="entry name" value="P-loop containing nucleotide triphosphate hydrolases"/>
    <property type="match status" value="1"/>
</dbReference>
<dbReference type="GO" id="GO:0005525">
    <property type="term" value="F:GTP binding"/>
    <property type="evidence" value="ECO:0007669"/>
    <property type="project" value="UniProtKB-KW"/>
</dbReference>
<keyword evidence="7" id="KW-1185">Reference proteome</keyword>
<dbReference type="InterPro" id="IPR027417">
    <property type="entry name" value="P-loop_NTPase"/>
</dbReference>
<reference evidence="6" key="1">
    <citation type="submission" date="2022-08" db="EMBL/GenBank/DDBJ databases">
        <title>Genome sequencing of akame (Lates japonicus).</title>
        <authorList>
            <person name="Hashiguchi Y."/>
            <person name="Takahashi H."/>
        </authorList>
    </citation>
    <scope>NUCLEOTIDE SEQUENCE</scope>
    <source>
        <strain evidence="6">Kochi</strain>
    </source>
</reference>
<dbReference type="Pfam" id="PF05049">
    <property type="entry name" value="IIGP"/>
    <property type="match status" value="1"/>
</dbReference>
<protein>
    <submittedName>
        <fullName evidence="6">Interferon-inducible GTPase 5-like isoform X1</fullName>
    </submittedName>
</protein>
<name>A0AAD3M3S6_LATJO</name>
<keyword evidence="4" id="KW-0342">GTP-binding</keyword>
<dbReference type="AlphaFoldDB" id="A0AAD3M3S6"/>
<dbReference type="PANTHER" id="PTHR32341:SF10">
    <property type="entry name" value="INTERFERON-INDUCIBLE GTPASE 5"/>
    <property type="match status" value="1"/>
</dbReference>
<dbReference type="EMBL" id="BRZM01003253">
    <property type="protein sequence ID" value="GLD46715.1"/>
    <property type="molecule type" value="Genomic_DNA"/>
</dbReference>
<keyword evidence="2" id="KW-0547">Nucleotide-binding</keyword>
<dbReference type="InterPro" id="IPR007743">
    <property type="entry name" value="Immunity-related_GTPase-like"/>
</dbReference>
<evidence type="ECO:0000256" key="3">
    <source>
        <dbReference type="ARBA" id="ARBA00022801"/>
    </source>
</evidence>
<evidence type="ECO:0000256" key="4">
    <source>
        <dbReference type="ARBA" id="ARBA00023134"/>
    </source>
</evidence>
<evidence type="ECO:0000313" key="7">
    <source>
        <dbReference type="Proteomes" id="UP001279410"/>
    </source>
</evidence>
<dbReference type="PROSITE" id="PS51716">
    <property type="entry name" value="G_IRG"/>
    <property type="match status" value="1"/>
</dbReference>
<gene>
    <name evidence="6" type="ORF">AKAME5_002706500</name>
</gene>
<dbReference type="GO" id="GO:0016787">
    <property type="term" value="F:hydrolase activity"/>
    <property type="evidence" value="ECO:0007669"/>
    <property type="project" value="UniProtKB-KW"/>
</dbReference>
<evidence type="ECO:0000256" key="1">
    <source>
        <dbReference type="ARBA" id="ARBA00005429"/>
    </source>
</evidence>
<evidence type="ECO:0000313" key="6">
    <source>
        <dbReference type="EMBL" id="GLD46715.1"/>
    </source>
</evidence>
<evidence type="ECO:0000259" key="5">
    <source>
        <dbReference type="PROSITE" id="PS51716"/>
    </source>
</evidence>
<dbReference type="InterPro" id="IPR030385">
    <property type="entry name" value="G_IRG_dom"/>
</dbReference>
<organism evidence="6 7">
    <name type="scientific">Lates japonicus</name>
    <name type="common">Japanese lates</name>
    <dbReference type="NCBI Taxonomy" id="270547"/>
    <lineage>
        <taxon>Eukaryota</taxon>
        <taxon>Metazoa</taxon>
        <taxon>Chordata</taxon>
        <taxon>Craniata</taxon>
        <taxon>Vertebrata</taxon>
        <taxon>Euteleostomi</taxon>
        <taxon>Actinopterygii</taxon>
        <taxon>Neopterygii</taxon>
        <taxon>Teleostei</taxon>
        <taxon>Neoteleostei</taxon>
        <taxon>Acanthomorphata</taxon>
        <taxon>Carangaria</taxon>
        <taxon>Carangaria incertae sedis</taxon>
        <taxon>Centropomidae</taxon>
        <taxon>Lates</taxon>
    </lineage>
</organism>
<keyword evidence="3" id="KW-0378">Hydrolase</keyword>
<comment type="similarity">
    <text evidence="1">Belongs to the TRAFAC class dynamin-like GTPase superfamily. IRG family.</text>
</comment>
<accession>A0AAD3M3S6</accession>
<comment type="caution">
    <text evidence="6">The sequence shown here is derived from an EMBL/GenBank/DDBJ whole genome shotgun (WGS) entry which is preliminary data.</text>
</comment>
<feature type="domain" description="IRG-type G" evidence="5">
    <location>
        <begin position="1"/>
        <end position="91"/>
    </location>
</feature>
<evidence type="ECO:0000256" key="2">
    <source>
        <dbReference type="ARBA" id="ARBA00022741"/>
    </source>
</evidence>
<dbReference type="InterPro" id="IPR051515">
    <property type="entry name" value="IRG"/>
</dbReference>